<accession>A0A2P5E7W0</accession>
<sequence length="161" mass="17801">MSAKGYNAIMVAASLTEPPKDANPKKARDTVGSDQLSDFICLRGLGPTLGLRIAFTALGQPYNFGLPSWPQASFRTLVFKVVCSRPRDLGDLVSALLIRAKSPDASVLNFFSSGDRLYIEIDVQSVHYDLRVNTRHIIMLGPLFGYKIQPDVNFSLRALWI</sequence>
<dbReference type="InParanoid" id="A0A2P5E7W0"/>
<organism evidence="1 2">
    <name type="scientific">Trema orientale</name>
    <name type="common">Charcoal tree</name>
    <name type="synonym">Celtis orientalis</name>
    <dbReference type="NCBI Taxonomy" id="63057"/>
    <lineage>
        <taxon>Eukaryota</taxon>
        <taxon>Viridiplantae</taxon>
        <taxon>Streptophyta</taxon>
        <taxon>Embryophyta</taxon>
        <taxon>Tracheophyta</taxon>
        <taxon>Spermatophyta</taxon>
        <taxon>Magnoliopsida</taxon>
        <taxon>eudicotyledons</taxon>
        <taxon>Gunneridae</taxon>
        <taxon>Pentapetalae</taxon>
        <taxon>rosids</taxon>
        <taxon>fabids</taxon>
        <taxon>Rosales</taxon>
        <taxon>Cannabaceae</taxon>
        <taxon>Trema</taxon>
    </lineage>
</organism>
<reference evidence="2" key="1">
    <citation type="submission" date="2016-06" db="EMBL/GenBank/DDBJ databases">
        <title>Parallel loss of symbiosis genes in relatives of nitrogen-fixing non-legume Parasponia.</title>
        <authorList>
            <person name="Van Velzen R."/>
            <person name="Holmer R."/>
            <person name="Bu F."/>
            <person name="Rutten L."/>
            <person name="Van Zeijl A."/>
            <person name="Liu W."/>
            <person name="Santuari L."/>
            <person name="Cao Q."/>
            <person name="Sharma T."/>
            <person name="Shen D."/>
            <person name="Roswanjaya Y."/>
            <person name="Wardhani T."/>
            <person name="Kalhor M.S."/>
            <person name="Jansen J."/>
            <person name="Van den Hoogen J."/>
            <person name="Gungor B."/>
            <person name="Hartog M."/>
            <person name="Hontelez J."/>
            <person name="Verver J."/>
            <person name="Yang W.-C."/>
            <person name="Schijlen E."/>
            <person name="Repin R."/>
            <person name="Schilthuizen M."/>
            <person name="Schranz E."/>
            <person name="Heidstra R."/>
            <person name="Miyata K."/>
            <person name="Fedorova E."/>
            <person name="Kohlen W."/>
            <person name="Bisseling T."/>
            <person name="Smit S."/>
            <person name="Geurts R."/>
        </authorList>
    </citation>
    <scope>NUCLEOTIDE SEQUENCE [LARGE SCALE GENOMIC DNA]</scope>
    <source>
        <strain evidence="2">cv. RG33-2</strain>
    </source>
</reference>
<dbReference type="AlphaFoldDB" id="A0A2P5E7W0"/>
<gene>
    <name evidence="1" type="ORF">TorRG33x02_225790</name>
</gene>
<dbReference type="EMBL" id="JXTC01000212">
    <property type="protein sequence ID" value="PON81625.1"/>
    <property type="molecule type" value="Genomic_DNA"/>
</dbReference>
<protein>
    <submittedName>
        <fullName evidence="1">Uncharacterized protein</fullName>
    </submittedName>
</protein>
<proteinExistence type="predicted"/>
<dbReference type="Proteomes" id="UP000237000">
    <property type="component" value="Unassembled WGS sequence"/>
</dbReference>
<keyword evidence="2" id="KW-1185">Reference proteome</keyword>
<evidence type="ECO:0000313" key="2">
    <source>
        <dbReference type="Proteomes" id="UP000237000"/>
    </source>
</evidence>
<name>A0A2P5E7W0_TREOI</name>
<comment type="caution">
    <text evidence="1">The sequence shown here is derived from an EMBL/GenBank/DDBJ whole genome shotgun (WGS) entry which is preliminary data.</text>
</comment>
<evidence type="ECO:0000313" key="1">
    <source>
        <dbReference type="EMBL" id="PON81625.1"/>
    </source>
</evidence>